<comment type="caution">
    <text evidence="8">The sequence shown here is derived from an EMBL/GenBank/DDBJ whole genome shotgun (WGS) entry which is preliminary data.</text>
</comment>
<dbReference type="Proteomes" id="UP001597349">
    <property type="component" value="Unassembled WGS sequence"/>
</dbReference>
<keyword evidence="4" id="KW-0520">NAD</keyword>
<dbReference type="Pfam" id="PF00389">
    <property type="entry name" value="2-Hacid_dh"/>
    <property type="match status" value="1"/>
</dbReference>
<evidence type="ECO:0000256" key="5">
    <source>
        <dbReference type="RuleBase" id="RU003719"/>
    </source>
</evidence>
<dbReference type="PANTHER" id="PTHR42789:SF1">
    <property type="entry name" value="D-ISOMER SPECIFIC 2-HYDROXYACID DEHYDROGENASE FAMILY PROTEIN (AFU_ORTHOLOGUE AFUA_6G10090)"/>
    <property type="match status" value="1"/>
</dbReference>
<evidence type="ECO:0000256" key="2">
    <source>
        <dbReference type="ARBA" id="ARBA00022605"/>
    </source>
</evidence>
<keyword evidence="3 5" id="KW-0560">Oxidoreductase</keyword>
<dbReference type="SUPFAM" id="SSF51735">
    <property type="entry name" value="NAD(P)-binding Rossmann-fold domains"/>
    <property type="match status" value="1"/>
</dbReference>
<sequence length="362" mass="39071">MPSSADAIRLISGRPRVLATADLSPEGIASLREMSELKLLGWAAGEWFCDRKQLMDAVADAEVMLAGYECFDEELLAAAPHLRAILSVRSAPQANIDVAAATARGIAVLHTVGRTDHGVAEFTVALALGLTRRLIPASAWIRSRSPDFDAGEDFYRGTVWGRGADSPQLAFTGIELHGRTLGIIGFGAIGRVVAEKFSGFGMRIVVHDPYVDSAELRTLGVEPVSLDQLLARSAIVTLHARLSTQTRRMIGADELDRMRRGAYLINTGRAGLIDTGALLRALDRERIAGAALDVFDTEPPSARDPLVTHPRVLATPHIAAWTEEMRVRHTRSIVQNLQRLLAGKPGNLSNPEVLTMAGRTAP</sequence>
<evidence type="ECO:0000256" key="4">
    <source>
        <dbReference type="ARBA" id="ARBA00023027"/>
    </source>
</evidence>
<evidence type="ECO:0000256" key="1">
    <source>
        <dbReference type="ARBA" id="ARBA00005854"/>
    </source>
</evidence>
<protein>
    <submittedName>
        <fullName evidence="8">NAD(P)-dependent oxidoreductase</fullName>
    </submittedName>
</protein>
<evidence type="ECO:0000313" key="8">
    <source>
        <dbReference type="EMBL" id="MFD2054882.1"/>
    </source>
</evidence>
<gene>
    <name evidence="8" type="ORF">ACFSQT_17935</name>
</gene>
<feature type="domain" description="D-isomer specific 2-hydroxyacid dehydrogenase NAD-binding" evidence="7">
    <location>
        <begin position="152"/>
        <end position="319"/>
    </location>
</feature>
<keyword evidence="9" id="KW-1185">Reference proteome</keyword>
<feature type="domain" description="D-isomer specific 2-hydroxyacid dehydrogenase catalytic" evidence="6">
    <location>
        <begin position="17"/>
        <end position="345"/>
    </location>
</feature>
<dbReference type="InterPro" id="IPR006139">
    <property type="entry name" value="D-isomer_2_OHA_DH_cat_dom"/>
</dbReference>
<dbReference type="SUPFAM" id="SSF52283">
    <property type="entry name" value="Formate/glycerate dehydrogenase catalytic domain-like"/>
    <property type="match status" value="1"/>
</dbReference>
<proteinExistence type="inferred from homology"/>
<evidence type="ECO:0000259" key="7">
    <source>
        <dbReference type="Pfam" id="PF02826"/>
    </source>
</evidence>
<dbReference type="PROSITE" id="PS00065">
    <property type="entry name" value="D_2_HYDROXYACID_DH_1"/>
    <property type="match status" value="1"/>
</dbReference>
<accession>A0ABW4WHI9</accession>
<dbReference type="Pfam" id="PF02826">
    <property type="entry name" value="2-Hacid_dh_C"/>
    <property type="match status" value="1"/>
</dbReference>
<dbReference type="Gene3D" id="3.40.50.720">
    <property type="entry name" value="NAD(P)-binding Rossmann-like Domain"/>
    <property type="match status" value="2"/>
</dbReference>
<keyword evidence="2" id="KW-0028">Amino-acid biosynthesis</keyword>
<dbReference type="InterPro" id="IPR029752">
    <property type="entry name" value="D-isomer_DH_CS1"/>
</dbReference>
<organism evidence="8 9">
    <name type="scientific">Mesorhizobium calcicola</name>
    <dbReference type="NCBI Taxonomy" id="1300310"/>
    <lineage>
        <taxon>Bacteria</taxon>
        <taxon>Pseudomonadati</taxon>
        <taxon>Pseudomonadota</taxon>
        <taxon>Alphaproteobacteria</taxon>
        <taxon>Hyphomicrobiales</taxon>
        <taxon>Phyllobacteriaceae</taxon>
        <taxon>Mesorhizobium</taxon>
    </lineage>
</organism>
<dbReference type="EMBL" id="JBHUGY010000027">
    <property type="protein sequence ID" value="MFD2054882.1"/>
    <property type="molecule type" value="Genomic_DNA"/>
</dbReference>
<dbReference type="PANTHER" id="PTHR42789">
    <property type="entry name" value="D-ISOMER SPECIFIC 2-HYDROXYACID DEHYDROGENASE FAMILY PROTEIN (AFU_ORTHOLOGUE AFUA_6G10090)"/>
    <property type="match status" value="1"/>
</dbReference>
<dbReference type="InterPro" id="IPR036291">
    <property type="entry name" value="NAD(P)-bd_dom_sf"/>
</dbReference>
<evidence type="ECO:0000259" key="6">
    <source>
        <dbReference type="Pfam" id="PF00389"/>
    </source>
</evidence>
<name>A0ABW4WHI9_9HYPH</name>
<dbReference type="InterPro" id="IPR050857">
    <property type="entry name" value="D-2-hydroxyacid_DH"/>
</dbReference>
<reference evidence="9" key="1">
    <citation type="journal article" date="2019" name="Int. J. Syst. Evol. Microbiol.">
        <title>The Global Catalogue of Microorganisms (GCM) 10K type strain sequencing project: providing services to taxonomists for standard genome sequencing and annotation.</title>
        <authorList>
            <consortium name="The Broad Institute Genomics Platform"/>
            <consortium name="The Broad Institute Genome Sequencing Center for Infectious Disease"/>
            <person name="Wu L."/>
            <person name="Ma J."/>
        </authorList>
    </citation>
    <scope>NUCLEOTIDE SEQUENCE [LARGE SCALE GENOMIC DNA]</scope>
    <source>
        <strain evidence="9">CGMCC 1.16226</strain>
    </source>
</reference>
<dbReference type="InterPro" id="IPR006140">
    <property type="entry name" value="D-isomer_DH_NAD-bd"/>
</dbReference>
<comment type="similarity">
    <text evidence="1 5">Belongs to the D-isomer specific 2-hydroxyacid dehydrogenase family.</text>
</comment>
<dbReference type="RefSeq" id="WP_379020951.1">
    <property type="nucleotide sequence ID" value="NZ_JBHUGY010000027.1"/>
</dbReference>
<evidence type="ECO:0000313" key="9">
    <source>
        <dbReference type="Proteomes" id="UP001597349"/>
    </source>
</evidence>
<evidence type="ECO:0000256" key="3">
    <source>
        <dbReference type="ARBA" id="ARBA00023002"/>
    </source>
</evidence>